<evidence type="ECO:0000256" key="5">
    <source>
        <dbReference type="SAM" id="MobiDB-lite"/>
    </source>
</evidence>
<sequence length="1053" mass="121519">MYRKSKNMSRIIASMAVATTVATAAAPNVLAVTQPHPDEELNQENVKKQMSVQGFEKLEDGVKLQLSDNKTATIRLFAEDMAKVSILKDGEEEYYSSGIAKKEWDAPEFDIEEEDNVITMETEEITVKIKTEPFGIKFLDSDGNVINEDYMKNGSGYDEDRPYVYKKTNKDEAFYGFGEQAGLNLNQRGESLGMFNTDAYAYQTDTKYLYTSVPFFMGLKDEKAYGILFDNANRSYYEMASESDDYYYFYADGGQLTYYYMYGPEIQDVLDRYTELTGKMELPPKWSLGLHQSKWGYTADEIENVASTYREKNIPLDTMHFDIDYMVDYKVFTWADDYGSEDLHNKLDDMNFHKITINDPAIKKEEGYEFYEEGVENDYYAKNPDGSNFVGEVWPGDSVFPDFSREEVREWWANEHDVLFDKGIDGVWNDMNEPAVFDGPYHTMPLDVEFGEGEDTMSHEAYHNLYGHDEAEATYNAFKKYKPEERPFVLTRDAYAGTQRYAALWTGDNVSQWDHLQMSLPMNANVGLSGQPFVGNDIGGFADRPDKEMYARWIEVGAFLPFSRIHYDNDAKAEVKQGQEPWAFGQEVEEISKKYIEMRYKLMPYLYNTFKDASETGSPVQQPLVYQFQKDENTYDIADQFMFGESMMLAPVVKEGQTKRDVYLPEGENWVDYWTGKEYEGGQTIQVTAELDELPIFMKKDSMVPTREVQQYTDEKPLENLVLDTYLDEEATYSFYEDDGESYEYENGAFNITDFKVERKGKKITFQQEKVETGYNSDLESVTLKLNGEAAPKRIKVGYKKYKQVDSVEEVKANEGTYFYDEETNTIYVTIPADESGKVKIKTDKKSSGSDKKSDDDDRNEEREDEDKESDHENENEREDESDDERESDDDEREEDEDESDDEDNEREDDENESDDEEKDDDRESDEDHEDAGDDHSTTINEDNDTTVINEDNDTTVVNEDNDTTTINEDNDTTVVNEDNDTTNVVNTDNSQDNDRFTTNEKTVNNLFDSFSLFGNGGFGFFNNSFNQNIQGDDNVQNMNNKFIFGNTFIFDL</sequence>
<evidence type="ECO:0000313" key="11">
    <source>
        <dbReference type="EMBL" id="KGX93927.1"/>
    </source>
</evidence>
<dbReference type="Pfam" id="PF21365">
    <property type="entry name" value="Glyco_hydro_31_3rd"/>
    <property type="match status" value="1"/>
</dbReference>
<evidence type="ECO:0000256" key="6">
    <source>
        <dbReference type="SAM" id="SignalP"/>
    </source>
</evidence>
<dbReference type="EMBL" id="AVPE01000001">
    <property type="protein sequence ID" value="KGX93927.1"/>
    <property type="molecule type" value="Genomic_DNA"/>
</dbReference>
<evidence type="ECO:0000256" key="3">
    <source>
        <dbReference type="ARBA" id="ARBA00023295"/>
    </source>
</evidence>
<feature type="signal peptide" evidence="6">
    <location>
        <begin position="1"/>
        <end position="24"/>
    </location>
</feature>
<keyword evidence="6" id="KW-0732">Signal</keyword>
<feature type="compositionally biased region" description="Acidic residues" evidence="5">
    <location>
        <begin position="876"/>
        <end position="933"/>
    </location>
</feature>
<comment type="similarity">
    <text evidence="1 4">Belongs to the glycosyl hydrolase 31 family.</text>
</comment>
<feature type="region of interest" description="Disordered" evidence="5">
    <location>
        <begin position="839"/>
        <end position="968"/>
    </location>
</feature>
<feature type="compositionally biased region" description="Polar residues" evidence="5">
    <location>
        <begin position="938"/>
        <end position="949"/>
    </location>
</feature>
<dbReference type="InterPro" id="IPR048395">
    <property type="entry name" value="Glyco_hydro_31_C"/>
</dbReference>
<dbReference type="InterPro" id="IPR025887">
    <property type="entry name" value="Glyco_hydro_31_N_dom"/>
</dbReference>
<dbReference type="GO" id="GO:0004553">
    <property type="term" value="F:hydrolase activity, hydrolyzing O-glycosyl compounds"/>
    <property type="evidence" value="ECO:0007669"/>
    <property type="project" value="InterPro"/>
</dbReference>
<evidence type="ECO:0000313" key="12">
    <source>
        <dbReference type="Proteomes" id="UP000030528"/>
    </source>
</evidence>
<reference evidence="11 12" key="1">
    <citation type="submission" date="2013-08" db="EMBL/GenBank/DDBJ databases">
        <authorList>
            <person name="Huang J."/>
            <person name="Wang G."/>
        </authorList>
    </citation>
    <scope>NUCLEOTIDE SEQUENCE [LARGE SCALE GENOMIC DNA]</scope>
    <source>
        <strain evidence="11 12">JSM 076056</strain>
    </source>
</reference>
<dbReference type="Pfam" id="PF13802">
    <property type="entry name" value="Gal_mutarotas_2"/>
    <property type="match status" value="1"/>
</dbReference>
<dbReference type="InterPro" id="IPR013780">
    <property type="entry name" value="Glyco_hydro_b"/>
</dbReference>
<keyword evidence="12" id="KW-1185">Reference proteome</keyword>
<dbReference type="PANTHER" id="PTHR22762:SF166">
    <property type="entry name" value="ALPHA-GLUCOSIDASE"/>
    <property type="match status" value="1"/>
</dbReference>
<dbReference type="GO" id="GO:0005975">
    <property type="term" value="P:carbohydrate metabolic process"/>
    <property type="evidence" value="ECO:0007669"/>
    <property type="project" value="InterPro"/>
</dbReference>
<dbReference type="SUPFAM" id="SSF51445">
    <property type="entry name" value="(Trans)glycosidases"/>
    <property type="match status" value="1"/>
</dbReference>
<dbReference type="PROSITE" id="PS00129">
    <property type="entry name" value="GLYCOSYL_HYDROL_F31_1"/>
    <property type="match status" value="1"/>
</dbReference>
<dbReference type="CDD" id="cd14752">
    <property type="entry name" value="GH31_N"/>
    <property type="match status" value="1"/>
</dbReference>
<feature type="domain" description="Glycosyl hydrolase family 31 C-terminal" evidence="10">
    <location>
        <begin position="617"/>
        <end position="703"/>
    </location>
</feature>
<dbReference type="Pfam" id="PF17137">
    <property type="entry name" value="DUF5110"/>
    <property type="match status" value="1"/>
</dbReference>
<evidence type="ECO:0000259" key="10">
    <source>
        <dbReference type="Pfam" id="PF21365"/>
    </source>
</evidence>
<organism evidence="11 12">
    <name type="scientific">Pontibacillus halophilus JSM 076056 = DSM 19796</name>
    <dbReference type="NCBI Taxonomy" id="1385510"/>
    <lineage>
        <taxon>Bacteria</taxon>
        <taxon>Bacillati</taxon>
        <taxon>Bacillota</taxon>
        <taxon>Bacilli</taxon>
        <taxon>Bacillales</taxon>
        <taxon>Bacillaceae</taxon>
        <taxon>Pontibacillus</taxon>
    </lineage>
</organism>
<keyword evidence="3 4" id="KW-0326">Glycosidase</keyword>
<feature type="chain" id="PRO_5039593897" evidence="6">
    <location>
        <begin position="25"/>
        <end position="1053"/>
    </location>
</feature>
<gene>
    <name evidence="11" type="ORF">N781_01735</name>
</gene>
<comment type="caution">
    <text evidence="11">The sequence shown here is derived from an EMBL/GenBank/DDBJ whole genome shotgun (WGS) entry which is preliminary data.</text>
</comment>
<dbReference type="Proteomes" id="UP000030528">
    <property type="component" value="Unassembled WGS sequence"/>
</dbReference>
<dbReference type="SUPFAM" id="SSF74650">
    <property type="entry name" value="Galactose mutarotase-like"/>
    <property type="match status" value="1"/>
</dbReference>
<feature type="compositionally biased region" description="Low complexity" evidence="5">
    <location>
        <begin position="955"/>
        <end position="968"/>
    </location>
</feature>
<dbReference type="InterPro" id="IPR017853">
    <property type="entry name" value="GH"/>
</dbReference>
<dbReference type="Gene3D" id="2.60.40.1180">
    <property type="entry name" value="Golgi alpha-mannosidase II"/>
    <property type="match status" value="2"/>
</dbReference>
<accession>A0A0A5IDK6</accession>
<dbReference type="InterPro" id="IPR030458">
    <property type="entry name" value="Glyco_hydro_31_AS"/>
</dbReference>
<keyword evidence="2 4" id="KW-0378">Hydrolase</keyword>
<evidence type="ECO:0000259" key="7">
    <source>
        <dbReference type="Pfam" id="PF01055"/>
    </source>
</evidence>
<dbReference type="AlphaFoldDB" id="A0A0A5IDK6"/>
<dbReference type="InterPro" id="IPR000322">
    <property type="entry name" value="Glyco_hydro_31_TIM"/>
</dbReference>
<dbReference type="STRING" id="1385510.GCA_000425205_00133"/>
<evidence type="ECO:0000256" key="4">
    <source>
        <dbReference type="RuleBase" id="RU361185"/>
    </source>
</evidence>
<dbReference type="Pfam" id="PF01055">
    <property type="entry name" value="Glyco_hydro_31_2nd"/>
    <property type="match status" value="1"/>
</dbReference>
<proteinExistence type="inferred from homology"/>
<dbReference type="eggNOG" id="COG1501">
    <property type="taxonomic scope" value="Bacteria"/>
</dbReference>
<dbReference type="PANTHER" id="PTHR22762">
    <property type="entry name" value="ALPHA-GLUCOSIDASE"/>
    <property type="match status" value="1"/>
</dbReference>
<evidence type="ECO:0000259" key="9">
    <source>
        <dbReference type="Pfam" id="PF17137"/>
    </source>
</evidence>
<protein>
    <submittedName>
        <fullName evidence="11">Alpha-glucosidase</fullName>
    </submittedName>
</protein>
<evidence type="ECO:0000256" key="2">
    <source>
        <dbReference type="ARBA" id="ARBA00022801"/>
    </source>
</evidence>
<feature type="domain" description="Glycoside hydrolase family 31 N-terminal" evidence="8">
    <location>
        <begin position="72"/>
        <end position="237"/>
    </location>
</feature>
<evidence type="ECO:0000259" key="8">
    <source>
        <dbReference type="Pfam" id="PF13802"/>
    </source>
</evidence>
<dbReference type="SUPFAM" id="SSF51011">
    <property type="entry name" value="Glycosyl hydrolase domain"/>
    <property type="match status" value="1"/>
</dbReference>
<feature type="compositionally biased region" description="Basic and acidic residues" evidence="5">
    <location>
        <begin position="839"/>
        <end position="862"/>
    </location>
</feature>
<dbReference type="InterPro" id="IPR033403">
    <property type="entry name" value="DUF5110"/>
</dbReference>
<dbReference type="CDD" id="cd06604">
    <property type="entry name" value="GH31_glucosidase_II_MalA"/>
    <property type="match status" value="1"/>
</dbReference>
<dbReference type="GO" id="GO:0030246">
    <property type="term" value="F:carbohydrate binding"/>
    <property type="evidence" value="ECO:0007669"/>
    <property type="project" value="InterPro"/>
</dbReference>
<feature type="domain" description="DUF5110" evidence="9">
    <location>
        <begin position="721"/>
        <end position="788"/>
    </location>
</feature>
<evidence type="ECO:0000256" key="1">
    <source>
        <dbReference type="ARBA" id="ARBA00007806"/>
    </source>
</evidence>
<dbReference type="Gene3D" id="3.20.20.80">
    <property type="entry name" value="Glycosidases"/>
    <property type="match status" value="2"/>
</dbReference>
<dbReference type="Gene3D" id="2.60.40.1760">
    <property type="entry name" value="glycosyl hydrolase (family 31)"/>
    <property type="match status" value="1"/>
</dbReference>
<name>A0A0A5IDK6_9BACI</name>
<dbReference type="InterPro" id="IPR011013">
    <property type="entry name" value="Gal_mutarotase_sf_dom"/>
</dbReference>
<feature type="domain" description="Glycoside hydrolase family 31 TIM barrel" evidence="7">
    <location>
        <begin position="281"/>
        <end position="608"/>
    </location>
</feature>